<dbReference type="Proteomes" id="UP000006253">
    <property type="component" value="Unassembled WGS sequence"/>
</dbReference>
<name>A0A0E2B3E8_9LEPT</name>
<dbReference type="AlphaFoldDB" id="A0A0E2B3E8"/>
<evidence type="ECO:0000313" key="3">
    <source>
        <dbReference type="Proteomes" id="UP000006253"/>
    </source>
</evidence>
<feature type="transmembrane region" description="Helical" evidence="1">
    <location>
        <begin position="12"/>
        <end position="33"/>
    </location>
</feature>
<proteinExistence type="predicted"/>
<keyword evidence="1" id="KW-0812">Transmembrane</keyword>
<gene>
    <name evidence="2" type="ORF">LEP1GSC081_3255</name>
</gene>
<keyword evidence="1" id="KW-1133">Transmembrane helix</keyword>
<protein>
    <submittedName>
        <fullName evidence="2">Uncharacterized protein</fullName>
    </submittedName>
</protein>
<comment type="caution">
    <text evidence="2">The sequence shown here is derived from an EMBL/GenBank/DDBJ whole genome shotgun (WGS) entry which is preliminary data.</text>
</comment>
<accession>A0A0E2B3E8</accession>
<keyword evidence="1" id="KW-0472">Membrane</keyword>
<feature type="transmembrane region" description="Helical" evidence="1">
    <location>
        <begin position="113"/>
        <end position="130"/>
    </location>
</feature>
<evidence type="ECO:0000313" key="2">
    <source>
        <dbReference type="EMBL" id="EKO15765.1"/>
    </source>
</evidence>
<feature type="transmembrane region" description="Helical" evidence="1">
    <location>
        <begin position="80"/>
        <end position="101"/>
    </location>
</feature>
<feature type="transmembrane region" description="Helical" evidence="1">
    <location>
        <begin position="45"/>
        <end position="68"/>
    </location>
</feature>
<organism evidence="2 3">
    <name type="scientific">Leptospira kirschneri str. H1</name>
    <dbReference type="NCBI Taxonomy" id="1049966"/>
    <lineage>
        <taxon>Bacteria</taxon>
        <taxon>Pseudomonadati</taxon>
        <taxon>Spirochaetota</taxon>
        <taxon>Spirochaetia</taxon>
        <taxon>Leptospirales</taxon>
        <taxon>Leptospiraceae</taxon>
        <taxon>Leptospira</taxon>
    </lineage>
</organism>
<dbReference type="EMBL" id="AHMY02000040">
    <property type="protein sequence ID" value="EKO15765.1"/>
    <property type="molecule type" value="Genomic_DNA"/>
</dbReference>
<evidence type="ECO:0000256" key="1">
    <source>
        <dbReference type="SAM" id="Phobius"/>
    </source>
</evidence>
<sequence>METTRIMILRVHGTLLMAMGFAASIISTLGLFGTGPYSFLYNHNLGHVGLIQAYLLAGLTCIVLWMGSYQERNKKKWNRVGALFHFFILIVYIFHWNFFATLPNGEATRNMDVMFHIVFLVLEGWAGLFSKSN</sequence>
<reference evidence="2 3" key="1">
    <citation type="submission" date="2012-10" db="EMBL/GenBank/DDBJ databases">
        <authorList>
            <person name="Harkins D.M."/>
            <person name="Durkin A.S."/>
            <person name="Brinkac L.M."/>
            <person name="Selengut J.D."/>
            <person name="Sanka R."/>
            <person name="DePew J."/>
            <person name="Purushe J."/>
            <person name="Peacock S.J."/>
            <person name="Thaipadungpanit J."/>
            <person name="Wuthiekanun V.W."/>
            <person name="Day N.P."/>
            <person name="Vinetz J.M."/>
            <person name="Sutton G.G."/>
            <person name="Nelson W.C."/>
            <person name="Fouts D.E."/>
        </authorList>
    </citation>
    <scope>NUCLEOTIDE SEQUENCE [LARGE SCALE GENOMIC DNA]</scope>
    <source>
        <strain evidence="2 3">H1</strain>
    </source>
</reference>